<dbReference type="Gene3D" id="1.25.10.10">
    <property type="entry name" value="Leucine-rich Repeat Variant"/>
    <property type="match status" value="3"/>
</dbReference>
<protein>
    <submittedName>
        <fullName evidence="3">Putative dynein assembly factor 5, axonemal</fullName>
    </submittedName>
</protein>
<dbReference type="InterPro" id="IPR011989">
    <property type="entry name" value="ARM-like"/>
</dbReference>
<dbReference type="GO" id="GO:0005737">
    <property type="term" value="C:cytoplasm"/>
    <property type="evidence" value="ECO:0007669"/>
    <property type="project" value="TreeGrafter"/>
</dbReference>
<dbReference type="Proteomes" id="UP000230750">
    <property type="component" value="Unassembled WGS sequence"/>
</dbReference>
<evidence type="ECO:0000313" key="3">
    <source>
        <dbReference type="EMBL" id="PIK45797.1"/>
    </source>
</evidence>
<accession>A0A2G8KCR5</accession>
<gene>
    <name evidence="3" type="ORF">BSL78_17340</name>
</gene>
<name>A0A2G8KCR5_STIJA</name>
<dbReference type="AlphaFoldDB" id="A0A2G8KCR5"/>
<dbReference type="FunFam" id="1.25.10.10:FF:000746">
    <property type="entry name" value="Dynein assembly factor 5, axonemal"/>
    <property type="match status" value="1"/>
</dbReference>
<feature type="domain" description="Dynein axonemal assembly factor 5 HEAT-repeat" evidence="1">
    <location>
        <begin position="209"/>
        <end position="395"/>
    </location>
</feature>
<dbReference type="EMBL" id="MRZV01000685">
    <property type="protein sequence ID" value="PIK45797.1"/>
    <property type="molecule type" value="Genomic_DNA"/>
</dbReference>
<evidence type="ECO:0000313" key="4">
    <source>
        <dbReference type="Proteomes" id="UP000230750"/>
    </source>
</evidence>
<reference evidence="3 4" key="1">
    <citation type="journal article" date="2017" name="PLoS Biol.">
        <title>The sea cucumber genome provides insights into morphological evolution and visceral regeneration.</title>
        <authorList>
            <person name="Zhang X."/>
            <person name="Sun L."/>
            <person name="Yuan J."/>
            <person name="Sun Y."/>
            <person name="Gao Y."/>
            <person name="Zhang L."/>
            <person name="Li S."/>
            <person name="Dai H."/>
            <person name="Hamel J.F."/>
            <person name="Liu C."/>
            <person name="Yu Y."/>
            <person name="Liu S."/>
            <person name="Lin W."/>
            <person name="Guo K."/>
            <person name="Jin S."/>
            <person name="Xu P."/>
            <person name="Storey K.B."/>
            <person name="Huan P."/>
            <person name="Zhang T."/>
            <person name="Zhou Y."/>
            <person name="Zhang J."/>
            <person name="Lin C."/>
            <person name="Li X."/>
            <person name="Xing L."/>
            <person name="Huo D."/>
            <person name="Sun M."/>
            <person name="Wang L."/>
            <person name="Mercier A."/>
            <person name="Li F."/>
            <person name="Yang H."/>
            <person name="Xiang J."/>
        </authorList>
    </citation>
    <scope>NUCLEOTIDE SEQUENCE [LARGE SCALE GENOMIC DNA]</scope>
    <source>
        <strain evidence="3">Shaxun</strain>
        <tissue evidence="3">Muscle</tissue>
    </source>
</reference>
<keyword evidence="4" id="KW-1185">Reference proteome</keyword>
<comment type="caution">
    <text evidence="3">The sequence shown here is derived from an EMBL/GenBank/DDBJ whole genome shotgun (WGS) entry which is preliminary data.</text>
</comment>
<dbReference type="GO" id="GO:0036159">
    <property type="term" value="P:inner dynein arm assembly"/>
    <property type="evidence" value="ECO:0007669"/>
    <property type="project" value="TreeGrafter"/>
</dbReference>
<dbReference type="PANTHER" id="PTHR16216">
    <property type="entry name" value="DYNEIN ASSEMBLY FACTOR 5, AXONEMAL"/>
    <property type="match status" value="1"/>
</dbReference>
<dbReference type="InterPro" id="IPR056497">
    <property type="entry name" value="HEAT_DAAF5"/>
</dbReference>
<dbReference type="GO" id="GO:0003341">
    <property type="term" value="P:cilium movement"/>
    <property type="evidence" value="ECO:0007669"/>
    <property type="project" value="TreeGrafter"/>
</dbReference>
<proteinExistence type="predicted"/>
<dbReference type="OrthoDB" id="413572at2759"/>
<dbReference type="InterPro" id="IPR057978">
    <property type="entry name" value="TPR_DAAF5"/>
</dbReference>
<dbReference type="STRING" id="307972.A0A2G8KCR5"/>
<dbReference type="GO" id="GO:0045505">
    <property type="term" value="F:dynein intermediate chain binding"/>
    <property type="evidence" value="ECO:0007669"/>
    <property type="project" value="TreeGrafter"/>
</dbReference>
<organism evidence="3 4">
    <name type="scientific">Stichopus japonicus</name>
    <name type="common">Sea cucumber</name>
    <dbReference type="NCBI Taxonomy" id="307972"/>
    <lineage>
        <taxon>Eukaryota</taxon>
        <taxon>Metazoa</taxon>
        <taxon>Echinodermata</taxon>
        <taxon>Eleutherozoa</taxon>
        <taxon>Echinozoa</taxon>
        <taxon>Holothuroidea</taxon>
        <taxon>Aspidochirotacea</taxon>
        <taxon>Aspidochirotida</taxon>
        <taxon>Stichopodidae</taxon>
        <taxon>Apostichopus</taxon>
    </lineage>
</organism>
<evidence type="ECO:0000259" key="1">
    <source>
        <dbReference type="Pfam" id="PF24573"/>
    </source>
</evidence>
<dbReference type="PANTHER" id="PTHR16216:SF2">
    <property type="entry name" value="DYNEIN AXONEMAL ASSEMBLY FACTOR 5"/>
    <property type="match status" value="1"/>
</dbReference>
<dbReference type="InterPro" id="IPR016024">
    <property type="entry name" value="ARM-type_fold"/>
</dbReference>
<dbReference type="Pfam" id="PF25757">
    <property type="entry name" value="TPR_DNAAF5"/>
    <property type="match status" value="1"/>
</dbReference>
<dbReference type="InterPro" id="IPR052623">
    <property type="entry name" value="DAAF5"/>
</dbReference>
<dbReference type="SUPFAM" id="SSF48371">
    <property type="entry name" value="ARM repeat"/>
    <property type="match status" value="1"/>
</dbReference>
<dbReference type="Pfam" id="PF24573">
    <property type="entry name" value="HEAT_DAAF5"/>
    <property type="match status" value="1"/>
</dbReference>
<feature type="domain" description="Dynein axonemal assembly factor 5 TPR repeats" evidence="2">
    <location>
        <begin position="71"/>
        <end position="191"/>
    </location>
</feature>
<dbReference type="GO" id="GO:0036158">
    <property type="term" value="P:outer dynein arm assembly"/>
    <property type="evidence" value="ECO:0007669"/>
    <property type="project" value="TreeGrafter"/>
</dbReference>
<evidence type="ECO:0000259" key="2">
    <source>
        <dbReference type="Pfam" id="PF25757"/>
    </source>
</evidence>
<sequence>MATSIAAENSTSADIRQSISRQISCLGDGSRSAKRRALEFIRKNTINKKQSIDTDVLEEIFCSDYENRCYEALINPLLKSSSHQHSKVRADCIYTIGDVLQFGNPKPMEKVTSHLAQRLFDDSPVVRRAVTEVVGNWLLDYIDRYSYHHKLIPLLLTSQSDEIPQIAARANELWDSVGQKYVKENEEELKDELHYDDKGDIHSLGEGLAVQRPNLGCRTLIYRNLSKILPGLLNDLADWAVMNRIMAARLLRVLLLNAEDHTTQHIAKLLPGLYRAVTDEEEEVATQAIESAKLVGFFIGPDVYCMLVLPYLVSNPSWGVLRTFSAILEGTSKARLQNFITEICNTLTQSDVYCSDQMMYQVQLLACIDAIMNCCGDGCEIVSFQLFFILISILAQTKEEPLKRKIKDSLHRLAVLQSMESDSDIYTAHAKQMISKLKGNYTNWASFSVERAIFDTVLLEAGPVAGSLLDDIMPVLLTNLNPEKDPELRLKLFSLLAQLLVNASETLDSQHQFNALVPVVVLEMILPNCVWCGGRTAAAVRTTAVSCLWALLKSGLISADQLLEMMSVLLPQATSLLEDDVRTTRLITCRVLQRILEICGTRLHPDTLHTMYMELLKRLDDSSDEIRLSVTKTFMTFFSCFQKEYDVVLYKAHIETLYRGLLVHMDDTDTDIQQAVLDVLKQAAVIHPPLLEREVEAVRQKHRSLIYCDELLQHTKRLQIS</sequence>